<keyword evidence="3" id="KW-1185">Reference proteome</keyword>
<dbReference type="SUPFAM" id="SSF53756">
    <property type="entry name" value="UDP-Glycosyltransferase/glycogen phosphorylase"/>
    <property type="match status" value="1"/>
</dbReference>
<evidence type="ECO:0000259" key="1">
    <source>
        <dbReference type="Pfam" id="PF13524"/>
    </source>
</evidence>
<dbReference type="Pfam" id="PF13524">
    <property type="entry name" value="Glyco_trans_1_2"/>
    <property type="match status" value="1"/>
</dbReference>
<feature type="domain" description="Spore protein YkvP/CgeB glycosyl transferase-like" evidence="1">
    <location>
        <begin position="366"/>
        <end position="476"/>
    </location>
</feature>
<accession>A0ABT7EA56</accession>
<keyword evidence="2" id="KW-0328">Glycosyltransferase</keyword>
<name>A0ABT7EA56_9FIRM</name>
<dbReference type="EMBL" id="JASKYM010000004">
    <property type="protein sequence ID" value="MDK2563807.1"/>
    <property type="molecule type" value="Genomic_DNA"/>
</dbReference>
<comment type="caution">
    <text evidence="2">The sequence shown here is derived from an EMBL/GenBank/DDBJ whole genome shotgun (WGS) entry which is preliminary data.</text>
</comment>
<dbReference type="InterPro" id="IPR055259">
    <property type="entry name" value="YkvP/CgeB_Glyco_trans-like"/>
</dbReference>
<reference evidence="2 3" key="1">
    <citation type="submission" date="2023-05" db="EMBL/GenBank/DDBJ databases">
        <title>Rombocin, a short stable natural nisin variant, displays selective antimicrobial activity against Listeria monocytogenes and employs dual mode of action to kill target bacterial strains.</title>
        <authorList>
            <person name="Wambui J."/>
            <person name="Stephan R."/>
            <person name="Kuipers O.P."/>
        </authorList>
    </citation>
    <scope>NUCLEOTIDE SEQUENCE [LARGE SCALE GENOMIC DNA]</scope>
    <source>
        <strain evidence="2 3">RC002</strain>
    </source>
</reference>
<evidence type="ECO:0000313" key="2">
    <source>
        <dbReference type="EMBL" id="MDK2563807.1"/>
    </source>
</evidence>
<gene>
    <name evidence="2" type="ORF">QOZ84_09620</name>
</gene>
<dbReference type="Proteomes" id="UP001301012">
    <property type="component" value="Unassembled WGS sequence"/>
</dbReference>
<dbReference type="GO" id="GO:0016757">
    <property type="term" value="F:glycosyltransferase activity"/>
    <property type="evidence" value="ECO:0007669"/>
    <property type="project" value="UniProtKB-KW"/>
</dbReference>
<proteinExistence type="predicted"/>
<sequence length="698" mass="81856">MKDNDICVLTTSDKWIIGEKPGINILDNDVLTIDCKIDNHIYIVYKEKTPNFSKPPINNNIDIKCGNRYKFEYGAQLEKGVTANLYFIGYCDNAKIQTEIIKPGEIRDIIIDSRCISYRVAIRLTGYGCFSLKNININLDNDIDTNKVEYKTNIKISDIKNLKVAGILDSFTALNLSKECNLITFTPNNWLDVFQKEKPDILFVESAWRGNNDTWQYKIGKYPNRNRNDLYKVIDYCNENLIPTVFWNKEDPVHFEKFIDTATMFDYVFTTDRDIISNYKEKLENVYTMPFAVQPKLHNPIKKFERVEGICFAGSYYDNRHEERRRDMENLLDICKNYNLTIYDRNYKPESTTSKTNFPKRFIENIAGYLKYDEIDKAYKGYKVMINVNSVKYSPTMFSRRVFEGLACGTPIVSTYSKGIKEMLGEIVICSEDDKKIEESIKELFKDSVIWKAKSLNGIREVMMKHTYTDRLRYMLSKMDLIIKRNVAKVSCIVFVNSMNEIDEAIKIFDSQVYDNKELIIIMESNFDGYIQALNEYNINDIRCFIGNYVKNNYTNIKNIVHGDYLSYINLDNKYGENYMLDLVIGSIYADANIIGKGSYYSNKNKNIELINEDREYIYEKSMEIDRCIIDIEILKNLEVKFVLELLNKHYTVQNEDDNKNIKYSFLFQYPIFSIDNNNFIELGNIFPINYDLNKIFM</sequence>
<evidence type="ECO:0000313" key="3">
    <source>
        <dbReference type="Proteomes" id="UP001301012"/>
    </source>
</evidence>
<dbReference type="RefSeq" id="WP_284132748.1">
    <property type="nucleotide sequence ID" value="NZ_JASKYM010000004.1"/>
</dbReference>
<dbReference type="Gene3D" id="3.40.50.2000">
    <property type="entry name" value="Glycogen Phosphorylase B"/>
    <property type="match status" value="1"/>
</dbReference>
<dbReference type="EC" id="2.4.-.-" evidence="2"/>
<keyword evidence="2" id="KW-0808">Transferase</keyword>
<protein>
    <submittedName>
        <fullName evidence="2">Glycosyltransferase</fullName>
        <ecNumber evidence="2">2.4.-.-</ecNumber>
    </submittedName>
</protein>
<organism evidence="2 3">
    <name type="scientific">Romboutsia sedimentorum</name>
    <dbReference type="NCBI Taxonomy" id="1368474"/>
    <lineage>
        <taxon>Bacteria</taxon>
        <taxon>Bacillati</taxon>
        <taxon>Bacillota</taxon>
        <taxon>Clostridia</taxon>
        <taxon>Peptostreptococcales</taxon>
        <taxon>Peptostreptococcaceae</taxon>
        <taxon>Romboutsia</taxon>
    </lineage>
</organism>